<dbReference type="Gene3D" id="2.40.170.20">
    <property type="entry name" value="TonB-dependent receptor, beta-barrel domain"/>
    <property type="match status" value="1"/>
</dbReference>
<evidence type="ECO:0000256" key="6">
    <source>
        <dbReference type="ARBA" id="ARBA00023004"/>
    </source>
</evidence>
<dbReference type="GO" id="GO:0009279">
    <property type="term" value="C:cell outer membrane"/>
    <property type="evidence" value="ECO:0007669"/>
    <property type="project" value="UniProtKB-SubCell"/>
</dbReference>
<dbReference type="Pfam" id="PF00593">
    <property type="entry name" value="TonB_dep_Rec_b-barrel"/>
    <property type="match status" value="1"/>
</dbReference>
<gene>
    <name evidence="16" type="ORF">G8770_11845</name>
</gene>
<keyword evidence="3 11" id="KW-1134">Transmembrane beta strand</keyword>
<protein>
    <submittedName>
        <fullName evidence="16">TonB-dependent receptor</fullName>
    </submittedName>
</protein>
<evidence type="ECO:0000256" key="9">
    <source>
        <dbReference type="ARBA" id="ARBA00023136"/>
    </source>
</evidence>
<feature type="signal peptide" evidence="13">
    <location>
        <begin position="1"/>
        <end position="24"/>
    </location>
</feature>
<dbReference type="PANTHER" id="PTHR32552:SF81">
    <property type="entry name" value="TONB-DEPENDENT OUTER MEMBRANE RECEPTOR"/>
    <property type="match status" value="1"/>
</dbReference>
<evidence type="ECO:0000256" key="5">
    <source>
        <dbReference type="ARBA" id="ARBA00022692"/>
    </source>
</evidence>
<reference evidence="16" key="1">
    <citation type="submission" date="2020-03" db="EMBL/GenBank/DDBJ databases">
        <authorList>
            <person name="Guo F."/>
        </authorList>
    </citation>
    <scope>NUCLEOTIDE SEQUENCE</scope>
    <source>
        <strain evidence="16">JCM 30134</strain>
    </source>
</reference>
<keyword evidence="9 11" id="KW-0472">Membrane</keyword>
<name>A0A9E5JX78_9GAMM</name>
<dbReference type="EMBL" id="JAAONZ010000008">
    <property type="protein sequence ID" value="NHO66236.1"/>
    <property type="molecule type" value="Genomic_DNA"/>
</dbReference>
<comment type="caution">
    <text evidence="16">The sequence shown here is derived from an EMBL/GenBank/DDBJ whole genome shotgun (WGS) entry which is preliminary data.</text>
</comment>
<comment type="similarity">
    <text evidence="11 12">Belongs to the TonB-dependent receptor family.</text>
</comment>
<evidence type="ECO:0000256" key="7">
    <source>
        <dbReference type="ARBA" id="ARBA00023065"/>
    </source>
</evidence>
<evidence type="ECO:0000256" key="4">
    <source>
        <dbReference type="ARBA" id="ARBA00022496"/>
    </source>
</evidence>
<evidence type="ECO:0000256" key="11">
    <source>
        <dbReference type="PROSITE-ProRule" id="PRU01360"/>
    </source>
</evidence>
<evidence type="ECO:0000259" key="14">
    <source>
        <dbReference type="Pfam" id="PF00593"/>
    </source>
</evidence>
<keyword evidence="13" id="KW-0732">Signal</keyword>
<organism evidence="16 17">
    <name type="scientific">Pseudomaricurvus hydrocarbonicus</name>
    <dbReference type="NCBI Taxonomy" id="1470433"/>
    <lineage>
        <taxon>Bacteria</taxon>
        <taxon>Pseudomonadati</taxon>
        <taxon>Pseudomonadota</taxon>
        <taxon>Gammaproteobacteria</taxon>
        <taxon>Cellvibrionales</taxon>
        <taxon>Cellvibrionaceae</taxon>
        <taxon>Pseudomaricurvus</taxon>
    </lineage>
</organism>
<keyword evidence="6" id="KW-0408">Iron</keyword>
<evidence type="ECO:0000256" key="12">
    <source>
        <dbReference type="RuleBase" id="RU003357"/>
    </source>
</evidence>
<evidence type="ECO:0000256" key="2">
    <source>
        <dbReference type="ARBA" id="ARBA00022448"/>
    </source>
</evidence>
<evidence type="ECO:0000313" key="17">
    <source>
        <dbReference type="Proteomes" id="UP000787472"/>
    </source>
</evidence>
<feature type="domain" description="TonB-dependent receptor-like beta-barrel" evidence="14">
    <location>
        <begin position="234"/>
        <end position="706"/>
    </location>
</feature>
<evidence type="ECO:0000256" key="3">
    <source>
        <dbReference type="ARBA" id="ARBA00022452"/>
    </source>
</evidence>
<dbReference type="InterPro" id="IPR000531">
    <property type="entry name" value="Beta-barrel_TonB"/>
</dbReference>
<keyword evidence="8 12" id="KW-0798">TonB box</keyword>
<evidence type="ECO:0000256" key="1">
    <source>
        <dbReference type="ARBA" id="ARBA00004571"/>
    </source>
</evidence>
<evidence type="ECO:0000313" key="16">
    <source>
        <dbReference type="EMBL" id="NHO66236.1"/>
    </source>
</evidence>
<evidence type="ECO:0000256" key="10">
    <source>
        <dbReference type="ARBA" id="ARBA00023237"/>
    </source>
</evidence>
<dbReference type="PROSITE" id="PS52016">
    <property type="entry name" value="TONB_DEPENDENT_REC_3"/>
    <property type="match status" value="1"/>
</dbReference>
<feature type="chain" id="PRO_5038528440" evidence="13">
    <location>
        <begin position="25"/>
        <end position="743"/>
    </location>
</feature>
<keyword evidence="7" id="KW-0406">Ion transport</keyword>
<evidence type="ECO:0000256" key="13">
    <source>
        <dbReference type="SAM" id="SignalP"/>
    </source>
</evidence>
<dbReference type="InterPro" id="IPR036942">
    <property type="entry name" value="Beta-barrel_TonB_sf"/>
</dbReference>
<dbReference type="PANTHER" id="PTHR32552">
    <property type="entry name" value="FERRICHROME IRON RECEPTOR-RELATED"/>
    <property type="match status" value="1"/>
</dbReference>
<dbReference type="InterPro" id="IPR039426">
    <property type="entry name" value="TonB-dep_rcpt-like"/>
</dbReference>
<dbReference type="Pfam" id="PF07715">
    <property type="entry name" value="Plug"/>
    <property type="match status" value="1"/>
</dbReference>
<dbReference type="GO" id="GO:0006826">
    <property type="term" value="P:iron ion transport"/>
    <property type="evidence" value="ECO:0007669"/>
    <property type="project" value="UniProtKB-KW"/>
</dbReference>
<keyword evidence="17" id="KW-1185">Reference proteome</keyword>
<keyword evidence="10 11" id="KW-0998">Cell outer membrane</keyword>
<feature type="domain" description="TonB-dependent receptor plug" evidence="15">
    <location>
        <begin position="44"/>
        <end position="152"/>
    </location>
</feature>
<dbReference type="InterPro" id="IPR012910">
    <property type="entry name" value="Plug_dom"/>
</dbReference>
<evidence type="ECO:0000259" key="15">
    <source>
        <dbReference type="Pfam" id="PF07715"/>
    </source>
</evidence>
<keyword evidence="16" id="KW-0675">Receptor</keyword>
<keyword evidence="5 11" id="KW-0812">Transmembrane</keyword>
<proteinExistence type="inferred from homology"/>
<comment type="subcellular location">
    <subcellularLocation>
        <location evidence="1 11">Cell outer membrane</location>
        <topology evidence="1 11">Multi-pass membrane protein</topology>
    </subcellularLocation>
</comment>
<evidence type="ECO:0000256" key="8">
    <source>
        <dbReference type="ARBA" id="ARBA00023077"/>
    </source>
</evidence>
<dbReference type="Proteomes" id="UP000787472">
    <property type="component" value="Unassembled WGS sequence"/>
</dbReference>
<accession>A0A9E5JX78</accession>
<keyword evidence="2 11" id="KW-0813">Transport</keyword>
<sequence length="743" mass="81430">MNCKSLLSAAIGLASLSTATTALSEETYKLEEVVVMAQKRSESLQGVSQAVTALTGDSLDTKNINSFVDLSGLAPGVNITKNEGFKTVIAIRGLGNEANQNAVANPSVSYHMDGIYVASPFAIQADFIDVDRIEVLRGPQGTLFGQNSTGGAINVISKQPDFDGISGKTDLTVGNYDLTKLRGSINVPLSDNVAMRTSVSQYRHSGFSENKLTGQELDQADNLSARTDWLFNLGESTSLRLFGQYFKEDSNGAAIKGIYDPASDPRELYQDTTAKYELESQVYGAIFEWDTGLATVKALGSWQKDDILVVRDNDRHSYAKNPEITISEFNPEINVQETQTYEINVISNEPLFGSVDWIVGAFYLDTDIDITIREELDVNGNGVLDGYPTTFPEVYSGDVGFVSDAHPSRESLSLYGQTTFHLTETLRLVTGLRYTEDDVVSEVSNFFIPTPDLIQTETDAVTGRLALEYDVNEDSMVYASYTRGFKPGGSNLTYGNSSDGSPALVDEIYADESIDAYEMGLKTEMFDGRMRANLAAFFYEYSDMQFQGTDPDVFQGGVANIPDAEITGVELELLALLGEAWTLDVKLSAMDTEITSSYEALDNVKAQPYFFGDELIRYDLREDVVGNELAKAPNLTADVTLSYETLLGDNMLFNSSLQYTYRGGFSQRIFNNAEVDRVGSYDVVNLVASLDLTSSGWGFDLMAMNLFDEEGVNSSMTDVFGVAATGVELIAPRQLMAKVRYEF</sequence>
<keyword evidence="4" id="KW-0410">Iron transport</keyword>
<dbReference type="AlphaFoldDB" id="A0A9E5JX78"/>
<dbReference type="SUPFAM" id="SSF56935">
    <property type="entry name" value="Porins"/>
    <property type="match status" value="1"/>
</dbReference>